<dbReference type="Proteomes" id="UP000030816">
    <property type="component" value="Unassembled WGS sequence"/>
</dbReference>
<evidence type="ECO:0000313" key="7">
    <source>
        <dbReference type="Proteomes" id="UP000030816"/>
    </source>
</evidence>
<dbReference type="PANTHER" id="PTHR44845:SF4">
    <property type="entry name" value="NONRIBOSOMAL PEPTIDE SYNTHASE INPA"/>
    <property type="match status" value="1"/>
</dbReference>
<dbReference type="PANTHER" id="PTHR44845">
    <property type="entry name" value="CARRIER DOMAIN-CONTAINING PROTEIN"/>
    <property type="match status" value="1"/>
</dbReference>
<protein>
    <submittedName>
        <fullName evidence="6">AMP-dependent synthetase/ligase</fullName>
    </submittedName>
</protein>
<dbReference type="GeneID" id="63734718"/>
<dbReference type="SUPFAM" id="SSF56801">
    <property type="entry name" value="Acetyl-CoA synthetase-like"/>
    <property type="match status" value="1"/>
</dbReference>
<dbReference type="Pfam" id="PF00501">
    <property type="entry name" value="AMP-binding"/>
    <property type="match status" value="1"/>
</dbReference>
<dbReference type="STRING" id="1081103.A0A0B2WYE2"/>
<dbReference type="Gene3D" id="1.10.1200.10">
    <property type="entry name" value="ACP-like"/>
    <property type="match status" value="1"/>
</dbReference>
<keyword evidence="1" id="KW-0596">Phosphopantetheine</keyword>
<evidence type="ECO:0000256" key="2">
    <source>
        <dbReference type="ARBA" id="ARBA00022553"/>
    </source>
</evidence>
<evidence type="ECO:0000256" key="1">
    <source>
        <dbReference type="ARBA" id="ARBA00022450"/>
    </source>
</evidence>
<accession>A0A0B2WYE2</accession>
<keyword evidence="7" id="KW-1185">Reference proteome</keyword>
<dbReference type="PROSITE" id="PS50075">
    <property type="entry name" value="CARRIER"/>
    <property type="match status" value="1"/>
</dbReference>
<sequence>MPSLTTAELDRLWARNAKVPDAVCVSVHELIAQRACSQPDQPAVAAWDGDYTYGQLVHLVCSLADHLARNVCPRHGRVLPIVMSKSKWMPVAMLGALSGGWGIAALDVNTPTGRLAEILDMLDPPCILTTSEVRITVDTAVPALAVDELGLGDEPPAATEQRDQPTPARVAAVVFTSGSTGSPKGVMLGPECVSTAAVSGSQILQLGPGSRLFQFSSLAFDVSLHEIFMTLVAGGCLCVPSETERMHDPVAAMRRMRANYICTTPSVFMSVLAEAVVSTPIRAIVLTGEPLTSRIGPLFGTGARLFSWYGASECPVVALAPLVDRKWTRSQINSRHPGNCWVVEPDDPDALCGFGDVGELLVESPMLALGYLGAPQQTEASFAADPAWLGRGHGCVPGRRGRLYRTGDLVRNNPDWTLDYIGRKDAVVKVRGQRVDLSAVELCIWNHLRSGDVESPAPRIREVVVEPVDSATNNDGVSISCFLHVDDDAACLPRTPLATSTSLPCIRVYAPDASLDGLWPGLRRALSSVLAEYMVPSLYLQLSDVPLTQSGKVDRRLLRSLASQIPSRDLLECRAFPGQGHSLPRNDAESALQRLWAEVLGVEAAEVYTNKSFLQCGGDSLSAILLSKALSREFGLATKVPRLLRRETTIQHLATLLGQPGNGHAGDEARTDVATVLRAWEARLGLVSVRPRAAPSPSGTSRGSRVLLTGATGYLGTHILGELLQRQWVNKVVVLVRAADVGLAEERIRRAASTAGWWQPSALARIEVWPGDLTEAGLGLRPERWADMSSLDVIIHNGAVVNYSAGYDVLERANVISTFYLLEAALGSERLRAFILVSGGIRRAQGQSDAEYLRALDESEGYSQTKYVAERLTLAAGRLLRQNARSRAGQDEPSPSPASGSRTFAVIKPGYIVGDQVTGLSNTDDFIWKLVAGAVRMGSFPSDPPGYWVDMAEVSYVARRIAHRAQACASDGVSPQPVASDLEAPGPGAGSGVVLDEMNRGLPVHLFWQAVQSQAQLALRQLDWDSWIAHAHVELERELEAHPLWGIQLLLGPSLGSPARIPDADSRAVDEVGAAVRRCVQYLCSVGFIALPLNGACPSPSDAGGKYPVEDADDDHGAERRAWKGTQGERHPAIVTRSKLTYWN</sequence>
<dbReference type="InterPro" id="IPR000873">
    <property type="entry name" value="AMP-dep_synth/lig_dom"/>
</dbReference>
<dbReference type="AlphaFoldDB" id="A0A0B2WYE2"/>
<dbReference type="InterPro" id="IPR036736">
    <property type="entry name" value="ACP-like_sf"/>
</dbReference>
<dbReference type="Gene3D" id="3.40.50.12780">
    <property type="entry name" value="N-terminal domain of ligase-like"/>
    <property type="match status" value="1"/>
</dbReference>
<dbReference type="EMBL" id="AZHE01000001">
    <property type="protein sequence ID" value="KHO01262.1"/>
    <property type="molecule type" value="Genomic_DNA"/>
</dbReference>
<dbReference type="HOGENOM" id="CLU_000022_60_8_1"/>
<dbReference type="Pfam" id="PF00550">
    <property type="entry name" value="PP-binding"/>
    <property type="match status" value="1"/>
</dbReference>
<dbReference type="Gene3D" id="3.40.50.720">
    <property type="entry name" value="NAD(P)-binding Rossmann-like Domain"/>
    <property type="match status" value="1"/>
</dbReference>
<dbReference type="InterPro" id="IPR006162">
    <property type="entry name" value="Ppantetheine_attach_site"/>
</dbReference>
<evidence type="ECO:0000259" key="5">
    <source>
        <dbReference type="PROSITE" id="PS50075"/>
    </source>
</evidence>
<feature type="compositionally biased region" description="Basic and acidic residues" evidence="4">
    <location>
        <begin position="1115"/>
        <end position="1129"/>
    </location>
</feature>
<dbReference type="InterPro" id="IPR009081">
    <property type="entry name" value="PP-bd_ACP"/>
</dbReference>
<dbReference type="GO" id="GO:0016874">
    <property type="term" value="F:ligase activity"/>
    <property type="evidence" value="ECO:0007669"/>
    <property type="project" value="UniProtKB-KW"/>
</dbReference>
<organism evidence="6 7">
    <name type="scientific">Metarhizium album (strain ARSEF 1941)</name>
    <dbReference type="NCBI Taxonomy" id="1081103"/>
    <lineage>
        <taxon>Eukaryota</taxon>
        <taxon>Fungi</taxon>
        <taxon>Dikarya</taxon>
        <taxon>Ascomycota</taxon>
        <taxon>Pezizomycotina</taxon>
        <taxon>Sordariomycetes</taxon>
        <taxon>Hypocreomycetidae</taxon>
        <taxon>Hypocreales</taxon>
        <taxon>Clavicipitaceae</taxon>
        <taxon>Metarhizium</taxon>
    </lineage>
</organism>
<feature type="domain" description="Carrier" evidence="5">
    <location>
        <begin position="583"/>
        <end position="661"/>
    </location>
</feature>
<dbReference type="PIRSF" id="PIRSF001617">
    <property type="entry name" value="Alpha-AR"/>
    <property type="match status" value="1"/>
</dbReference>
<dbReference type="PROSITE" id="PS00455">
    <property type="entry name" value="AMP_BINDING"/>
    <property type="match status" value="1"/>
</dbReference>
<keyword evidence="6" id="KW-0436">Ligase</keyword>
<dbReference type="PROSITE" id="PS00012">
    <property type="entry name" value="PHOSPHOPANTETHEINE"/>
    <property type="match status" value="1"/>
</dbReference>
<dbReference type="InterPro" id="IPR020845">
    <property type="entry name" value="AMP-binding_CS"/>
</dbReference>
<keyword evidence="2" id="KW-0597">Phosphoprotein</keyword>
<evidence type="ECO:0000256" key="4">
    <source>
        <dbReference type="SAM" id="MobiDB-lite"/>
    </source>
</evidence>
<dbReference type="InterPro" id="IPR013120">
    <property type="entry name" value="FAR_NAD-bd"/>
</dbReference>
<dbReference type="Gene3D" id="3.30.300.30">
    <property type="match status" value="1"/>
</dbReference>
<dbReference type="RefSeq" id="XP_040682327.1">
    <property type="nucleotide sequence ID" value="XM_040819062.1"/>
</dbReference>
<dbReference type="SUPFAM" id="SSF51735">
    <property type="entry name" value="NAD(P)-binding Rossmann-fold domains"/>
    <property type="match status" value="1"/>
</dbReference>
<gene>
    <name evidence="6" type="ORF">MAM_00263</name>
</gene>
<comment type="similarity">
    <text evidence="3">Belongs to the NRP synthetase family.</text>
</comment>
<dbReference type="InterPro" id="IPR036291">
    <property type="entry name" value="NAD(P)-bd_dom_sf"/>
</dbReference>
<proteinExistence type="inferred from homology"/>
<evidence type="ECO:0000256" key="3">
    <source>
        <dbReference type="ARBA" id="ARBA00029454"/>
    </source>
</evidence>
<name>A0A0B2WYE2_METAS</name>
<feature type="region of interest" description="Disordered" evidence="4">
    <location>
        <begin position="1100"/>
        <end position="1129"/>
    </location>
</feature>
<dbReference type="CDD" id="cd05918">
    <property type="entry name" value="A_NRPS_SidN3_like"/>
    <property type="match status" value="1"/>
</dbReference>
<dbReference type="InterPro" id="IPR045851">
    <property type="entry name" value="AMP-bd_C_sf"/>
</dbReference>
<dbReference type="Pfam" id="PF07993">
    <property type="entry name" value="NAD_binding_4"/>
    <property type="match status" value="2"/>
</dbReference>
<dbReference type="InterPro" id="IPR042099">
    <property type="entry name" value="ANL_N_sf"/>
</dbReference>
<reference evidence="6 7" key="1">
    <citation type="journal article" date="2014" name="Proc. Natl. Acad. Sci. U.S.A.">
        <title>Trajectory and genomic determinants of fungal-pathogen speciation and host adaptation.</title>
        <authorList>
            <person name="Hu X."/>
            <person name="Xiao G."/>
            <person name="Zheng P."/>
            <person name="Shang Y."/>
            <person name="Su Y."/>
            <person name="Zhang X."/>
            <person name="Liu X."/>
            <person name="Zhan S."/>
            <person name="St Leger R.J."/>
            <person name="Wang C."/>
        </authorList>
    </citation>
    <scope>NUCLEOTIDE SEQUENCE [LARGE SCALE GENOMIC DNA]</scope>
    <source>
        <strain evidence="6 7">ARSEF 1941</strain>
    </source>
</reference>
<dbReference type="OrthoDB" id="4895341at2759"/>
<dbReference type="SUPFAM" id="SSF47336">
    <property type="entry name" value="ACP-like"/>
    <property type="match status" value="1"/>
</dbReference>
<comment type="caution">
    <text evidence="6">The sequence shown here is derived from an EMBL/GenBank/DDBJ whole genome shotgun (WGS) entry which is preliminary data.</text>
</comment>
<evidence type="ECO:0000313" key="6">
    <source>
        <dbReference type="EMBL" id="KHO01262.1"/>
    </source>
</evidence>